<sequence length="440" mass="47129">MRDRFTSLCLPLSCAATLFIATACTADPPEGTIDPAPGGDEAAEISPEGPPIAFDPVPILQSPAKTQFIDGTTYYGLEFEDGANTSLIRLIDLEDQTQISEAVPEHDQSFSATSEGTSVRFAYSGEEVLLFHAFGVDEGEDKQISLRTFDTADGSLRFTGAAPHDFYQVGTIDIAQSEGDRTLVTVDGTMLDEESYRTYDTASSYLFDSVTGELIWQSDGFKALRVEGETVIGTAYTPTEGDYFTETALEFQVLPLSGGEPSYAYPPVDDFEAKWLEGSEVVLLQDGDMGMLGASDGFRALLVAIDAESGAGTKLAEVVTETEPDCSYDGVAVIGCVGFGEDGLTAMSAADGSVLWTDADITDYLPPDRIRGAAEGVFYMDNEEGARPPIVVEAATGVKLAEDLPSDFVTVFDGYGFGVTRDYGGVTTMIYEITERYEAD</sequence>
<dbReference type="PROSITE" id="PS51257">
    <property type="entry name" value="PROKAR_LIPOPROTEIN"/>
    <property type="match status" value="1"/>
</dbReference>
<evidence type="ECO:0000256" key="1">
    <source>
        <dbReference type="SAM" id="SignalP"/>
    </source>
</evidence>
<dbReference type="Proteomes" id="UP001146067">
    <property type="component" value="Unassembled WGS sequence"/>
</dbReference>
<dbReference type="EMBL" id="JAPZVP010000016">
    <property type="protein sequence ID" value="MDA1361791.1"/>
    <property type="molecule type" value="Genomic_DNA"/>
</dbReference>
<dbReference type="AlphaFoldDB" id="A0A9X3PAF6"/>
<proteinExistence type="predicted"/>
<name>A0A9X3PAF6_9ACTN</name>
<comment type="caution">
    <text evidence="2">The sequence shown here is derived from an EMBL/GenBank/DDBJ whole genome shotgun (WGS) entry which is preliminary data.</text>
</comment>
<protein>
    <recommendedName>
        <fullName evidence="4">Pyrroloquinoline-quinone binding quinoprotein</fullName>
    </recommendedName>
</protein>
<feature type="signal peptide" evidence="1">
    <location>
        <begin position="1"/>
        <end position="26"/>
    </location>
</feature>
<reference evidence="2" key="1">
    <citation type="submission" date="2022-12" db="EMBL/GenBank/DDBJ databases">
        <title>Gycomyces niveus sp.nov.,a novel actinomycete isolated from soil in Shouguan.</title>
        <authorList>
            <person name="Yang X."/>
        </authorList>
    </citation>
    <scope>NUCLEOTIDE SEQUENCE</scope>
    <source>
        <strain evidence="2">NEAU-A15</strain>
    </source>
</reference>
<keyword evidence="3" id="KW-1185">Reference proteome</keyword>
<evidence type="ECO:0008006" key="4">
    <source>
        <dbReference type="Google" id="ProtNLM"/>
    </source>
</evidence>
<organism evidence="2 3">
    <name type="scientific">Glycomyces luteolus</name>
    <dbReference type="NCBI Taxonomy" id="2670330"/>
    <lineage>
        <taxon>Bacteria</taxon>
        <taxon>Bacillati</taxon>
        <taxon>Actinomycetota</taxon>
        <taxon>Actinomycetes</taxon>
        <taxon>Glycomycetales</taxon>
        <taxon>Glycomycetaceae</taxon>
        <taxon>Glycomyces</taxon>
    </lineage>
</organism>
<feature type="chain" id="PRO_5040759503" description="Pyrroloquinoline-quinone binding quinoprotein" evidence="1">
    <location>
        <begin position="27"/>
        <end position="440"/>
    </location>
</feature>
<evidence type="ECO:0000313" key="3">
    <source>
        <dbReference type="Proteomes" id="UP001146067"/>
    </source>
</evidence>
<evidence type="ECO:0000313" key="2">
    <source>
        <dbReference type="EMBL" id="MDA1361791.1"/>
    </source>
</evidence>
<gene>
    <name evidence="2" type="ORF">O1R50_19340</name>
</gene>
<dbReference type="RefSeq" id="WP_270111824.1">
    <property type="nucleotide sequence ID" value="NZ_JAPZVP010000016.1"/>
</dbReference>
<accession>A0A9X3PAF6</accession>
<keyword evidence="1" id="KW-0732">Signal</keyword>